<dbReference type="Pfam" id="PF06094">
    <property type="entry name" value="GGACT"/>
    <property type="match status" value="1"/>
</dbReference>
<dbReference type="SUPFAM" id="SSF110857">
    <property type="entry name" value="Gamma-glutamyl cyclotransferase-like"/>
    <property type="match status" value="1"/>
</dbReference>
<accession>A0A821QXQ4</accession>
<evidence type="ECO:0000313" key="7">
    <source>
        <dbReference type="Proteomes" id="UP000663880"/>
    </source>
</evidence>
<dbReference type="CDD" id="cd06661">
    <property type="entry name" value="GGCT_like"/>
    <property type="match status" value="1"/>
</dbReference>
<dbReference type="GO" id="GO:0005829">
    <property type="term" value="C:cytosol"/>
    <property type="evidence" value="ECO:0007669"/>
    <property type="project" value="TreeGrafter"/>
</dbReference>
<evidence type="ECO:0000256" key="3">
    <source>
        <dbReference type="RuleBase" id="RU367036"/>
    </source>
</evidence>
<keyword evidence="7" id="KW-1185">Reference proteome</keyword>
<dbReference type="EMBL" id="CAJOBZ010000011">
    <property type="protein sequence ID" value="CAF4833927.1"/>
    <property type="molecule type" value="Genomic_DNA"/>
</dbReference>
<dbReference type="OrthoDB" id="113620at2759"/>
<dbReference type="PANTHER" id="PTHR12510:SF4">
    <property type="entry name" value="GAMMA-GLUTAMYLAMINECYCLOTRANSFERASE"/>
    <property type="match status" value="1"/>
</dbReference>
<feature type="active site" description="Proton acceptor" evidence="2">
    <location>
        <position position="105"/>
    </location>
</feature>
<organism evidence="6 7">
    <name type="scientific">Pieris macdunnoughi</name>
    <dbReference type="NCBI Taxonomy" id="345717"/>
    <lineage>
        <taxon>Eukaryota</taxon>
        <taxon>Metazoa</taxon>
        <taxon>Ecdysozoa</taxon>
        <taxon>Arthropoda</taxon>
        <taxon>Hexapoda</taxon>
        <taxon>Insecta</taxon>
        <taxon>Pterygota</taxon>
        <taxon>Neoptera</taxon>
        <taxon>Endopterygota</taxon>
        <taxon>Lepidoptera</taxon>
        <taxon>Glossata</taxon>
        <taxon>Ditrysia</taxon>
        <taxon>Papilionoidea</taxon>
        <taxon>Pieridae</taxon>
        <taxon>Pierinae</taxon>
        <taxon>Pieris</taxon>
    </lineage>
</organism>
<comment type="similarity">
    <text evidence="1 3">Belongs to the gamma-glutamylcyclotransferase family.</text>
</comment>
<dbReference type="AlphaFoldDB" id="A0A821QXQ4"/>
<feature type="chain" id="PRO_5032727651" description="Gamma-glutamylcyclotransferase family protein" evidence="4">
    <location>
        <begin position="17"/>
        <end position="185"/>
    </location>
</feature>
<evidence type="ECO:0000256" key="4">
    <source>
        <dbReference type="SAM" id="SignalP"/>
    </source>
</evidence>
<dbReference type="InterPro" id="IPR013024">
    <property type="entry name" value="GGCT-like"/>
</dbReference>
<evidence type="ECO:0000313" key="6">
    <source>
        <dbReference type="EMBL" id="CAF4833927.1"/>
    </source>
</evidence>
<comment type="caution">
    <text evidence="6">The sequence shown here is derived from an EMBL/GenBank/DDBJ whole genome shotgun (WGS) entry which is preliminary data.</text>
</comment>
<dbReference type="Gene3D" id="3.10.490.10">
    <property type="entry name" value="Gamma-glutamyl cyclotransferase-like"/>
    <property type="match status" value="1"/>
</dbReference>
<reference evidence="6" key="1">
    <citation type="submission" date="2021-02" db="EMBL/GenBank/DDBJ databases">
        <authorList>
            <person name="Steward A R."/>
        </authorList>
    </citation>
    <scope>NUCLEOTIDE SEQUENCE</scope>
</reference>
<dbReference type="PANTHER" id="PTHR12510">
    <property type="entry name" value="TROPONIN C-AKIN-1 PROTEIN"/>
    <property type="match status" value="1"/>
</dbReference>
<dbReference type="InterPro" id="IPR009288">
    <property type="entry name" value="AIG2-like_dom"/>
</dbReference>
<proteinExistence type="inferred from homology"/>
<sequence length="185" mass="22069">MIIFFNLLLFRHLLVKEDLIRKMSHQVFVYGTLKRKEPNYHWLTNPDNGSGKFVCEGYTKNKYPLIIATKYNIPFLLYSPGDGHHVKGEIFTIDDMMLSKLDILEDHPKWYIREIDDIIVKTQGTNKEEIMKCWVYFLKNFRSDLLRKQLYDNYSSSGAHGLKYLERSKRDPKHDYYSEIKHKPS</sequence>
<dbReference type="Proteomes" id="UP000663880">
    <property type="component" value="Unassembled WGS sequence"/>
</dbReference>
<keyword evidence="4" id="KW-0732">Signal</keyword>
<evidence type="ECO:0000256" key="1">
    <source>
        <dbReference type="ARBA" id="ARBA00008861"/>
    </source>
</evidence>
<gene>
    <name evidence="6" type="ORF">PMACD_LOCUS5560</name>
</gene>
<feature type="signal peptide" evidence="4">
    <location>
        <begin position="1"/>
        <end position="16"/>
    </location>
</feature>
<dbReference type="GO" id="GO:0061929">
    <property type="term" value="F:gamma-glutamylaminecyclotransferase activity"/>
    <property type="evidence" value="ECO:0007669"/>
    <property type="project" value="InterPro"/>
</dbReference>
<evidence type="ECO:0000259" key="5">
    <source>
        <dbReference type="Pfam" id="PF06094"/>
    </source>
</evidence>
<feature type="domain" description="Gamma-glutamylcyclotransferase AIG2-like" evidence="5">
    <location>
        <begin position="27"/>
        <end position="148"/>
    </location>
</feature>
<dbReference type="InterPro" id="IPR036568">
    <property type="entry name" value="GGCT-like_sf"/>
</dbReference>
<evidence type="ECO:0000256" key="2">
    <source>
        <dbReference type="PIRSR" id="PIRSR639126-1"/>
    </source>
</evidence>
<name>A0A821QXQ4_9NEOP</name>
<protein>
    <recommendedName>
        <fullName evidence="3">Gamma-glutamylcyclotransferase family protein</fullName>
    </recommendedName>
</protein>
<dbReference type="InterPro" id="IPR039126">
    <property type="entry name" value="GGACT"/>
</dbReference>